<evidence type="ECO:0000256" key="1">
    <source>
        <dbReference type="ARBA" id="ARBA00022617"/>
    </source>
</evidence>
<proteinExistence type="predicted"/>
<evidence type="ECO:0000259" key="6">
    <source>
        <dbReference type="PROSITE" id="PS51007"/>
    </source>
</evidence>
<dbReference type="SUPFAM" id="SSF46626">
    <property type="entry name" value="Cytochrome c"/>
    <property type="match status" value="1"/>
</dbReference>
<accession>A0A517STV7</accession>
<dbReference type="PANTHER" id="PTHR33546:SF1">
    <property type="entry name" value="LARGE, MULTIFUNCTIONAL SECRETED PROTEIN"/>
    <property type="match status" value="1"/>
</dbReference>
<dbReference type="GO" id="GO:0009055">
    <property type="term" value="F:electron transfer activity"/>
    <property type="evidence" value="ECO:0007669"/>
    <property type="project" value="InterPro"/>
</dbReference>
<evidence type="ECO:0000313" key="8">
    <source>
        <dbReference type="Proteomes" id="UP000315003"/>
    </source>
</evidence>
<dbReference type="EMBL" id="CP036272">
    <property type="protein sequence ID" value="QDT59562.1"/>
    <property type="molecule type" value="Genomic_DNA"/>
</dbReference>
<gene>
    <name evidence="7" type="ORF">SV7mr_20700</name>
</gene>
<evidence type="ECO:0000256" key="3">
    <source>
        <dbReference type="ARBA" id="ARBA00023004"/>
    </source>
</evidence>
<evidence type="ECO:0000256" key="4">
    <source>
        <dbReference type="PROSITE-ProRule" id="PRU00433"/>
    </source>
</evidence>
<keyword evidence="2 4" id="KW-0479">Metal-binding</keyword>
<dbReference type="RefSeq" id="WP_145271524.1">
    <property type="nucleotide sequence ID" value="NZ_CP036272.1"/>
</dbReference>
<evidence type="ECO:0000256" key="2">
    <source>
        <dbReference type="ARBA" id="ARBA00022723"/>
    </source>
</evidence>
<keyword evidence="1 4" id="KW-0349">Heme</keyword>
<dbReference type="GO" id="GO:0020037">
    <property type="term" value="F:heme binding"/>
    <property type="evidence" value="ECO:0007669"/>
    <property type="project" value="InterPro"/>
</dbReference>
<name>A0A517STV7_9BACT</name>
<dbReference type="OrthoDB" id="247847at2"/>
<dbReference type="PROSITE" id="PS51007">
    <property type="entry name" value="CYTC"/>
    <property type="match status" value="1"/>
</dbReference>
<dbReference type="InterPro" id="IPR036909">
    <property type="entry name" value="Cyt_c-like_dom_sf"/>
</dbReference>
<dbReference type="Proteomes" id="UP000315003">
    <property type="component" value="Chromosome"/>
</dbReference>
<keyword evidence="8" id="KW-1185">Reference proteome</keyword>
<sequence length="377" mass="40847" precursor="true">MKTHRKRWITAGILLFAYAASPIQIHAADPDTQARQDAVIVRALERLEGFDYRTSPGAVAAVLREIDRAAGTPRFVELVKRFQPDGIEKRLLASLDSKNQSAAVESAQLLLDSDNGRKLIRQRLANADTAISTINVLGLLGNGRAVSLLSTVAENAELPFDQRRGSVAALARNKPGQQKLVELATKKTLVGDTLLVAGALLSRSNHQDVKQAAAKVLPQPALDDRPLPPVDQLAKLSGDVKAGQVMFRGKGTCANCHIVSGFGKDVGPNLSEIGNKLSREAMITAVLLPSAGISHNYENFSVLTDDGQVVTGLKISETDREVVIRTVDAIDRKISKDQVELIRKSEKSIMPENLHHLTGQQGLIDVVEYMTTLKKKP</sequence>
<feature type="chain" id="PRO_5021905746" description="Cytochrome c domain-containing protein" evidence="5">
    <location>
        <begin position="28"/>
        <end position="377"/>
    </location>
</feature>
<feature type="domain" description="Cytochrome c" evidence="6">
    <location>
        <begin position="238"/>
        <end position="374"/>
    </location>
</feature>
<dbReference type="InterPro" id="IPR013427">
    <property type="entry name" value="Haem-bd_dom_put"/>
</dbReference>
<evidence type="ECO:0000256" key="5">
    <source>
        <dbReference type="SAM" id="SignalP"/>
    </source>
</evidence>
<dbReference type="GO" id="GO:0046872">
    <property type="term" value="F:metal ion binding"/>
    <property type="evidence" value="ECO:0007669"/>
    <property type="project" value="UniProtKB-KW"/>
</dbReference>
<keyword evidence="3 4" id="KW-0408">Iron</keyword>
<organism evidence="7 8">
    <name type="scientific">Stieleria bergensis</name>
    <dbReference type="NCBI Taxonomy" id="2528025"/>
    <lineage>
        <taxon>Bacteria</taxon>
        <taxon>Pseudomonadati</taxon>
        <taxon>Planctomycetota</taxon>
        <taxon>Planctomycetia</taxon>
        <taxon>Pirellulales</taxon>
        <taxon>Pirellulaceae</taxon>
        <taxon>Stieleria</taxon>
    </lineage>
</organism>
<reference evidence="7 8" key="1">
    <citation type="submission" date="2019-02" db="EMBL/GenBank/DDBJ databases">
        <title>Deep-cultivation of Planctomycetes and their phenomic and genomic characterization uncovers novel biology.</title>
        <authorList>
            <person name="Wiegand S."/>
            <person name="Jogler M."/>
            <person name="Boedeker C."/>
            <person name="Pinto D."/>
            <person name="Vollmers J."/>
            <person name="Rivas-Marin E."/>
            <person name="Kohn T."/>
            <person name="Peeters S.H."/>
            <person name="Heuer A."/>
            <person name="Rast P."/>
            <person name="Oberbeckmann S."/>
            <person name="Bunk B."/>
            <person name="Jeske O."/>
            <person name="Meyerdierks A."/>
            <person name="Storesund J.E."/>
            <person name="Kallscheuer N."/>
            <person name="Luecker S."/>
            <person name="Lage O.M."/>
            <person name="Pohl T."/>
            <person name="Merkel B.J."/>
            <person name="Hornburger P."/>
            <person name="Mueller R.-W."/>
            <person name="Bruemmer F."/>
            <person name="Labrenz M."/>
            <person name="Spormann A.M."/>
            <person name="Op den Camp H."/>
            <person name="Overmann J."/>
            <person name="Amann R."/>
            <person name="Jetten M.S.M."/>
            <person name="Mascher T."/>
            <person name="Medema M.H."/>
            <person name="Devos D.P."/>
            <person name="Kaster A.-K."/>
            <person name="Ovreas L."/>
            <person name="Rohde M."/>
            <person name="Galperin M.Y."/>
            <person name="Jogler C."/>
        </authorList>
    </citation>
    <scope>NUCLEOTIDE SEQUENCE [LARGE SCALE GENOMIC DNA]</scope>
    <source>
        <strain evidence="7 8">SV_7m_r</strain>
    </source>
</reference>
<dbReference type="Gene3D" id="1.10.760.10">
    <property type="entry name" value="Cytochrome c-like domain"/>
    <property type="match status" value="1"/>
</dbReference>
<feature type="signal peptide" evidence="5">
    <location>
        <begin position="1"/>
        <end position="27"/>
    </location>
</feature>
<dbReference type="NCBIfam" id="TIGR02603">
    <property type="entry name" value="CxxCH_TIGR02603"/>
    <property type="match status" value="1"/>
</dbReference>
<evidence type="ECO:0000313" key="7">
    <source>
        <dbReference type="EMBL" id="QDT59562.1"/>
    </source>
</evidence>
<dbReference type="AlphaFoldDB" id="A0A517STV7"/>
<dbReference type="InterPro" id="IPR009056">
    <property type="entry name" value="Cyt_c-like_dom"/>
</dbReference>
<protein>
    <recommendedName>
        <fullName evidence="6">Cytochrome c domain-containing protein</fullName>
    </recommendedName>
</protein>
<keyword evidence="5" id="KW-0732">Signal</keyword>
<dbReference type="PANTHER" id="PTHR33546">
    <property type="entry name" value="LARGE, MULTIFUNCTIONAL SECRETED PROTEIN-RELATED"/>
    <property type="match status" value="1"/>
</dbReference>